<comment type="caution">
    <text evidence="3">The sequence shown here is derived from an EMBL/GenBank/DDBJ whole genome shotgun (WGS) entry which is preliminary data.</text>
</comment>
<dbReference type="GO" id="GO:0003700">
    <property type="term" value="F:DNA-binding transcription factor activity"/>
    <property type="evidence" value="ECO:0007669"/>
    <property type="project" value="TreeGrafter"/>
</dbReference>
<dbReference type="Pfam" id="PF13560">
    <property type="entry name" value="HTH_31"/>
    <property type="match status" value="1"/>
</dbReference>
<gene>
    <name evidence="3" type="ORF">EDC28_103208</name>
</gene>
<dbReference type="AlphaFoldDB" id="A0A3N1PJ07"/>
<organism evidence="3 4">
    <name type="scientific">Gallaecimonas pentaromativorans</name>
    <dbReference type="NCBI Taxonomy" id="584787"/>
    <lineage>
        <taxon>Bacteria</taxon>
        <taxon>Pseudomonadati</taxon>
        <taxon>Pseudomonadota</taxon>
        <taxon>Gammaproteobacteria</taxon>
        <taxon>Enterobacterales</taxon>
        <taxon>Gallaecimonadaceae</taxon>
        <taxon>Gallaecimonas</taxon>
    </lineage>
</organism>
<evidence type="ECO:0000313" key="4">
    <source>
        <dbReference type="Proteomes" id="UP000268033"/>
    </source>
</evidence>
<evidence type="ECO:0000259" key="2">
    <source>
        <dbReference type="PROSITE" id="PS50943"/>
    </source>
</evidence>
<dbReference type="SUPFAM" id="SSF47413">
    <property type="entry name" value="lambda repressor-like DNA-binding domains"/>
    <property type="match status" value="1"/>
</dbReference>
<protein>
    <submittedName>
        <fullName evidence="3">Transcriptional regulator with XRE-family HTH domain</fullName>
    </submittedName>
</protein>
<dbReference type="InterPro" id="IPR001387">
    <property type="entry name" value="Cro/C1-type_HTH"/>
</dbReference>
<dbReference type="Gene3D" id="2.60.120.10">
    <property type="entry name" value="Jelly Rolls"/>
    <property type="match status" value="1"/>
</dbReference>
<evidence type="ECO:0000313" key="3">
    <source>
        <dbReference type="EMBL" id="ROQ28615.1"/>
    </source>
</evidence>
<name>A0A3N1PJ07_9GAMM</name>
<sequence length="181" mass="20142">MEQQLAERLRALRQQQGWTLDQLAGHSGISRATLSRMEKAEVSPTTAVLAKLCAVYHLTLTQLMMLVEAGQTQALVRREQQAVWRDESLGFTRQSVSPPDPHLGCEVLACTLRAGARIHYQQPSRPGLEHHLVLQQGQLALCIDDTAYQLQAGDCLRYKTFGASSFHVPGKDDAHYLLVLL</sequence>
<dbReference type="STRING" id="584787.GCA_001247655_00214"/>
<dbReference type="Gene3D" id="1.10.260.40">
    <property type="entry name" value="lambda repressor-like DNA-binding domains"/>
    <property type="match status" value="1"/>
</dbReference>
<dbReference type="CDD" id="cd00093">
    <property type="entry name" value="HTH_XRE"/>
    <property type="match status" value="1"/>
</dbReference>
<dbReference type="Proteomes" id="UP000268033">
    <property type="component" value="Unassembled WGS sequence"/>
</dbReference>
<keyword evidence="1" id="KW-0238">DNA-binding</keyword>
<dbReference type="SMART" id="SM00530">
    <property type="entry name" value="HTH_XRE"/>
    <property type="match status" value="1"/>
</dbReference>
<dbReference type="InterPro" id="IPR050807">
    <property type="entry name" value="TransReg_Diox_bact_type"/>
</dbReference>
<dbReference type="InterPro" id="IPR010982">
    <property type="entry name" value="Lambda_DNA-bd_dom_sf"/>
</dbReference>
<dbReference type="PANTHER" id="PTHR46797:SF10">
    <property type="entry name" value="BLR1115 PROTEIN"/>
    <property type="match status" value="1"/>
</dbReference>
<dbReference type="GO" id="GO:0005829">
    <property type="term" value="C:cytosol"/>
    <property type="evidence" value="ECO:0007669"/>
    <property type="project" value="TreeGrafter"/>
</dbReference>
<dbReference type="SUPFAM" id="SSF51182">
    <property type="entry name" value="RmlC-like cupins"/>
    <property type="match status" value="1"/>
</dbReference>
<dbReference type="InterPro" id="IPR014710">
    <property type="entry name" value="RmlC-like_jellyroll"/>
</dbReference>
<dbReference type="CDD" id="cd02209">
    <property type="entry name" value="cupin_XRE_C"/>
    <property type="match status" value="1"/>
</dbReference>
<proteinExistence type="predicted"/>
<accession>A0A3N1PJ07</accession>
<dbReference type="EMBL" id="RJUL01000003">
    <property type="protein sequence ID" value="ROQ28615.1"/>
    <property type="molecule type" value="Genomic_DNA"/>
</dbReference>
<dbReference type="PROSITE" id="PS50943">
    <property type="entry name" value="HTH_CROC1"/>
    <property type="match status" value="1"/>
</dbReference>
<keyword evidence="4" id="KW-1185">Reference proteome</keyword>
<dbReference type="InterPro" id="IPR011051">
    <property type="entry name" value="RmlC_Cupin_sf"/>
</dbReference>
<dbReference type="GO" id="GO:0003677">
    <property type="term" value="F:DNA binding"/>
    <property type="evidence" value="ECO:0007669"/>
    <property type="project" value="UniProtKB-KW"/>
</dbReference>
<dbReference type="RefSeq" id="WP_123421060.1">
    <property type="nucleotide sequence ID" value="NZ_JBLXAC010000001.1"/>
</dbReference>
<feature type="domain" description="HTH cro/C1-type" evidence="2">
    <location>
        <begin position="9"/>
        <end position="63"/>
    </location>
</feature>
<reference evidence="3 4" key="1">
    <citation type="submission" date="2018-11" db="EMBL/GenBank/DDBJ databases">
        <title>Genomic Encyclopedia of Type Strains, Phase IV (KMG-IV): sequencing the most valuable type-strain genomes for metagenomic binning, comparative biology and taxonomic classification.</title>
        <authorList>
            <person name="Goeker M."/>
        </authorList>
    </citation>
    <scope>NUCLEOTIDE SEQUENCE [LARGE SCALE GENOMIC DNA]</scope>
    <source>
        <strain evidence="3 4">DSM 21945</strain>
    </source>
</reference>
<evidence type="ECO:0000256" key="1">
    <source>
        <dbReference type="ARBA" id="ARBA00023125"/>
    </source>
</evidence>
<dbReference type="PANTHER" id="PTHR46797">
    <property type="entry name" value="HTH-TYPE TRANSCRIPTIONAL REGULATOR"/>
    <property type="match status" value="1"/>
</dbReference>